<dbReference type="RefSeq" id="WP_107349230.1">
    <property type="nucleotide sequence ID" value="NZ_PYMH01000005.1"/>
</dbReference>
<organism evidence="1 2">
    <name type="scientific">Photobacterium lutimaris</name>
    <dbReference type="NCBI Taxonomy" id="388278"/>
    <lineage>
        <taxon>Bacteria</taxon>
        <taxon>Pseudomonadati</taxon>
        <taxon>Pseudomonadota</taxon>
        <taxon>Gammaproteobacteria</taxon>
        <taxon>Vibrionales</taxon>
        <taxon>Vibrionaceae</taxon>
        <taxon>Photobacterium</taxon>
    </lineage>
</organism>
<reference evidence="1 2" key="1">
    <citation type="submission" date="2018-03" db="EMBL/GenBank/DDBJ databases">
        <title>Whole genome sequencing of Histamine producing bacteria.</title>
        <authorList>
            <person name="Butler K."/>
        </authorList>
    </citation>
    <scope>NUCLEOTIDE SEQUENCE [LARGE SCALE GENOMIC DNA]</scope>
    <source>
        <strain evidence="1 2">JCM 13586</strain>
    </source>
</reference>
<dbReference type="AlphaFoldDB" id="A0A2T3IYC4"/>
<dbReference type="Proteomes" id="UP000241222">
    <property type="component" value="Unassembled WGS sequence"/>
</dbReference>
<keyword evidence="2" id="KW-1185">Reference proteome</keyword>
<evidence type="ECO:0000313" key="1">
    <source>
        <dbReference type="EMBL" id="PSU33596.1"/>
    </source>
</evidence>
<protein>
    <submittedName>
        <fullName evidence="1">Addiction module component</fullName>
    </submittedName>
</protein>
<name>A0A2T3IYC4_9GAMM</name>
<proteinExistence type="predicted"/>
<sequence length="57" mass="6382">MKQFTITYVVHPHFNIPCKYQIQAVSEIESISSAEKALKVRHPEGVSIVTSQQQLAA</sequence>
<gene>
    <name evidence="1" type="ORF">C9I99_12550</name>
</gene>
<dbReference type="EMBL" id="PYMH01000005">
    <property type="protein sequence ID" value="PSU33596.1"/>
    <property type="molecule type" value="Genomic_DNA"/>
</dbReference>
<evidence type="ECO:0000313" key="2">
    <source>
        <dbReference type="Proteomes" id="UP000241222"/>
    </source>
</evidence>
<comment type="caution">
    <text evidence="1">The sequence shown here is derived from an EMBL/GenBank/DDBJ whole genome shotgun (WGS) entry which is preliminary data.</text>
</comment>
<accession>A0A2T3IYC4</accession>